<keyword evidence="7 10" id="KW-0119">Carbohydrate metabolism</keyword>
<evidence type="ECO:0000256" key="7">
    <source>
        <dbReference type="ARBA" id="ARBA00023277"/>
    </source>
</evidence>
<name>A0A3A5M8U4_9MICO</name>
<dbReference type="EMBL" id="QZVS01000095">
    <property type="protein sequence ID" value="RJT85654.1"/>
    <property type="molecule type" value="Genomic_DNA"/>
</dbReference>
<evidence type="ECO:0000256" key="11">
    <source>
        <dbReference type="SAM" id="MobiDB-lite"/>
    </source>
</evidence>
<dbReference type="InterPro" id="IPR017853">
    <property type="entry name" value="GH"/>
</dbReference>
<keyword evidence="14" id="KW-1185">Reference proteome</keyword>
<evidence type="ECO:0000256" key="9">
    <source>
        <dbReference type="ARBA" id="ARBA00031501"/>
    </source>
</evidence>
<comment type="caution">
    <text evidence="13">The sequence shown here is derived from an EMBL/GenBank/DDBJ whole genome shotgun (WGS) entry which is preliminary data.</text>
</comment>
<comment type="catalytic activity">
    <reaction evidence="1 10">
        <text>Transfers a segment of a (1-&gt;4)-alpha-D-glucan to a new position in an acceptor, which may be glucose or a (1-&gt;4)-alpha-D-glucan.</text>
        <dbReference type="EC" id="2.4.1.25"/>
    </reaction>
</comment>
<evidence type="ECO:0000256" key="5">
    <source>
        <dbReference type="ARBA" id="ARBA00022676"/>
    </source>
</evidence>
<keyword evidence="6 10" id="KW-0808">Transferase</keyword>
<evidence type="ECO:0000313" key="14">
    <source>
        <dbReference type="Proteomes" id="UP000272015"/>
    </source>
</evidence>
<dbReference type="OrthoDB" id="9811841at2"/>
<organism evidence="13 14">
    <name type="scientific">Cryobacterium melibiosiphilum</name>
    <dbReference type="NCBI Taxonomy" id="995039"/>
    <lineage>
        <taxon>Bacteria</taxon>
        <taxon>Bacillati</taxon>
        <taxon>Actinomycetota</taxon>
        <taxon>Actinomycetes</taxon>
        <taxon>Micrococcales</taxon>
        <taxon>Microbacteriaceae</taxon>
        <taxon>Cryobacterium</taxon>
    </lineage>
</organism>
<dbReference type="PANTHER" id="PTHR32438:SF5">
    <property type="entry name" value="4-ALPHA-GLUCANOTRANSFERASE DPE1, CHLOROPLASTIC_AMYLOPLASTIC"/>
    <property type="match status" value="1"/>
</dbReference>
<accession>A0A3A5M8U4</accession>
<dbReference type="InterPro" id="IPR048458">
    <property type="entry name" value="MalQ_N"/>
</dbReference>
<evidence type="ECO:0000256" key="2">
    <source>
        <dbReference type="ARBA" id="ARBA00005684"/>
    </source>
</evidence>
<dbReference type="SUPFAM" id="SSF51445">
    <property type="entry name" value="(Trans)glycosidases"/>
    <property type="match status" value="1"/>
</dbReference>
<dbReference type="InterPro" id="IPR003385">
    <property type="entry name" value="Glyco_hydro_77"/>
</dbReference>
<evidence type="ECO:0000256" key="10">
    <source>
        <dbReference type="RuleBase" id="RU361207"/>
    </source>
</evidence>
<dbReference type="RefSeq" id="WP_119976196.1">
    <property type="nucleotide sequence ID" value="NZ_JBHSQA010000009.1"/>
</dbReference>
<dbReference type="GO" id="GO:0004134">
    <property type="term" value="F:4-alpha-glucanotransferase activity"/>
    <property type="evidence" value="ECO:0007669"/>
    <property type="project" value="UniProtKB-EC"/>
</dbReference>
<comment type="similarity">
    <text evidence="2 10">Belongs to the disproportionating enzyme family.</text>
</comment>
<dbReference type="Proteomes" id="UP000272015">
    <property type="component" value="Unassembled WGS sequence"/>
</dbReference>
<dbReference type="GO" id="GO:0005975">
    <property type="term" value="P:carbohydrate metabolic process"/>
    <property type="evidence" value="ECO:0007669"/>
    <property type="project" value="InterPro"/>
</dbReference>
<dbReference type="Pfam" id="PF02446">
    <property type="entry name" value="Glyco_hydro_77"/>
    <property type="match status" value="1"/>
</dbReference>
<evidence type="ECO:0000256" key="4">
    <source>
        <dbReference type="ARBA" id="ARBA00020295"/>
    </source>
</evidence>
<keyword evidence="5 10" id="KW-0328">Glycosyltransferase</keyword>
<dbReference type="NCBIfam" id="TIGR00217">
    <property type="entry name" value="malQ"/>
    <property type="match status" value="1"/>
</dbReference>
<sequence>MNTVPLNDDVVDAPNLDPHDSADSVGPAGPAGPAGPSEELLALAHDHGVDTWFWGGDGAQISVSRSTLLAVLAALGVAAETADDVAAARREFALAPWRRLLPPVVVVQDSSIQNGTAAGVPVHARQGASVDVWLICEDGSRRDLLQVDEWWDTQTIDGVTVSRRIFEIPGDLGLGWHVLHAESEGAEGAEGRGGSGATDGDAASRREASAFLVVTPSHLDNPPALDGQRAWGLMAQLYSVRSTRSWGIGDFADLADLAAIGGAQYGAGFVLVNPLHAAAPAPPVEPSPYLPTSRRFFHPIYLRVEDVPEYAYLPADARTRIDDLAERMHAANADPDRLDRDATYSAKLEALALIHDVPRRAARQQQFAAFRARGGDALADFALWCALTEKFAPDAPEWDVQPSGPRSAFALGQKDELADRIEFHSWLQWLCDEQLESAQRSALKAGMPLGIVHDLPVGVQARGADAWTLHGVLAAGVTVGAPPDMFNNQGQNWSQPPWHPSRLAETGYAAYRDMLRSVLRHAGGIRVDHVLGLFRLWWIPAGASPTQGTYVHYDHEALIGILALEAQRAGAIVVGEDLGVFEPWVRDYLVERGIFGTSILWFERYNGVPLAPEHYRQQCLTSVNTHDLPPTTGYLAGDHITLRESLGILARPVTEERAIDAAEQQSVLALARERGLLPGAATDAAPSVQQTVEALYALTALTPSTLLGVALVDAVGERRTQNQPGTVDEYPNWRVPLAGPDGRPVLVDDLPTSERFAALVRAIGGIR</sequence>
<dbReference type="Gene3D" id="3.20.20.80">
    <property type="entry name" value="Glycosidases"/>
    <property type="match status" value="1"/>
</dbReference>
<proteinExistence type="inferred from homology"/>
<evidence type="ECO:0000256" key="1">
    <source>
        <dbReference type="ARBA" id="ARBA00000439"/>
    </source>
</evidence>
<dbReference type="PANTHER" id="PTHR32438">
    <property type="entry name" value="4-ALPHA-GLUCANOTRANSFERASE DPE1, CHLOROPLASTIC/AMYLOPLASTIC"/>
    <property type="match status" value="1"/>
</dbReference>
<dbReference type="EC" id="2.4.1.25" evidence="3 10"/>
<reference evidence="13 14" key="1">
    <citation type="submission" date="2018-09" db="EMBL/GenBank/DDBJ databases">
        <title>Novel species of Cryobacterium.</title>
        <authorList>
            <person name="Liu Q."/>
            <person name="Xin Y.-H."/>
        </authorList>
    </citation>
    <scope>NUCLEOTIDE SEQUENCE [LARGE SCALE GENOMIC DNA]</scope>
    <source>
        <strain evidence="13 14">Hh39</strain>
    </source>
</reference>
<dbReference type="AlphaFoldDB" id="A0A3A5M8U4"/>
<feature type="domain" description="MalQ N-terminal beta-sandwich" evidence="12">
    <location>
        <begin position="101"/>
        <end position="187"/>
    </location>
</feature>
<protein>
    <recommendedName>
        <fullName evidence="4 10">4-alpha-glucanotransferase</fullName>
        <ecNumber evidence="3 10">2.4.1.25</ecNumber>
    </recommendedName>
    <alternativeName>
        <fullName evidence="8 10">Amylomaltase</fullName>
    </alternativeName>
    <alternativeName>
        <fullName evidence="9 10">Disproportionating enzyme</fullName>
    </alternativeName>
</protein>
<evidence type="ECO:0000313" key="13">
    <source>
        <dbReference type="EMBL" id="RJT85654.1"/>
    </source>
</evidence>
<dbReference type="Pfam" id="PF21226">
    <property type="entry name" value="MalQ_N"/>
    <property type="match status" value="1"/>
</dbReference>
<evidence type="ECO:0000259" key="12">
    <source>
        <dbReference type="Pfam" id="PF21226"/>
    </source>
</evidence>
<feature type="region of interest" description="Disordered" evidence="11">
    <location>
        <begin position="1"/>
        <end position="38"/>
    </location>
</feature>
<evidence type="ECO:0000256" key="3">
    <source>
        <dbReference type="ARBA" id="ARBA00012560"/>
    </source>
</evidence>
<gene>
    <name evidence="13" type="primary">malQ</name>
    <name evidence="13" type="ORF">D6T64_18755</name>
</gene>
<evidence type="ECO:0000256" key="8">
    <source>
        <dbReference type="ARBA" id="ARBA00031423"/>
    </source>
</evidence>
<evidence type="ECO:0000256" key="6">
    <source>
        <dbReference type="ARBA" id="ARBA00022679"/>
    </source>
</evidence>